<dbReference type="SMART" id="SM00054">
    <property type="entry name" value="EFh"/>
    <property type="match status" value="3"/>
</dbReference>
<sequence length="755" mass="87106">MGNRKAKLKQEELDDLMECTHFSRNEIEEWYKGFMKSCPSGSVSCADFRDMYSDFFEGDASDFANHVFRTFDTDKSGFIDFKEFLSSLSVTSRGNLEEKLEWAFKIYDVNGDGFVTKPEMEAIIRSVYKMYANSRLGKKETPEQRTAKIFEKFDEDKDGKLSIEEFKSGARSDPFLVLMMQYKSLHADRDRKCSESSESDVFRDRKAKMPGIRDEDKVDSTEAQLEAQMELANMLRVYRSMRTDRRSYIEDTENTVRKQKMAIEALTKENEELESMIQVAKSRQNEIQDQQNVQTIVELLEREKQVHEEIRGEKEAVALVEEKVVFMQDSINDLCKNMKKMGVSKDVYHDKYVSSIKLTRVMENRLDEMTKKFSIALTDNSKLREHISHIDGQKARFLDILRRLQVEISEGKKAISRISEMAAAHYSSRDEAQHRMASMRERAERDLAIFNAEVKDLMRVLAHDRKLRDFMKTKAEDRVSVLENELLSRTVKKMEAQMKGLSHEANKYEEIFEQIKEATGIEDTNTLVESFIEKEDHNFALFNYINDMNTEIENLQDEIKILKDEIELIKMEGVENDVRRKEILRELEEKMANVTEESSSVRKHYRLCRRLLEQLKPRIESLFNSTKCNRTAITDLLGGGVTVDDNNVLQYLGLVEQKCNEILQVKAMFKVKAAAEETVEVSIDGLQGIGPQPAHANLSIVPPPIEDDCDQPWNVNDAKPLTVEELQGLIMQGNVRGGTNKGAGVTKLQGKRKRV</sequence>
<keyword evidence="3" id="KW-0677">Repeat</keyword>
<proteinExistence type="inferred from homology"/>
<keyword evidence="5 6" id="KW-0175">Coiled coil</keyword>
<evidence type="ECO:0000256" key="3">
    <source>
        <dbReference type="ARBA" id="ARBA00022737"/>
    </source>
</evidence>
<keyword evidence="4" id="KW-0106">Calcium</keyword>
<gene>
    <name evidence="8" type="ORF">P5673_000907</name>
</gene>
<keyword evidence="9" id="KW-1185">Reference proteome</keyword>
<evidence type="ECO:0000256" key="5">
    <source>
        <dbReference type="ARBA" id="ARBA00023054"/>
    </source>
</evidence>
<protein>
    <submittedName>
        <fullName evidence="8">Neurocalcin-delta</fullName>
    </submittedName>
</protein>
<comment type="similarity">
    <text evidence="1">Belongs to the recoverin family.</text>
</comment>
<dbReference type="PRINTS" id="PR00450">
    <property type="entry name" value="RECOVERIN"/>
</dbReference>
<feature type="coiled-coil region" evidence="6">
    <location>
        <begin position="545"/>
        <end position="604"/>
    </location>
</feature>
<dbReference type="InterPro" id="IPR049258">
    <property type="entry name" value="ODAD1_CC"/>
</dbReference>
<evidence type="ECO:0000256" key="4">
    <source>
        <dbReference type="ARBA" id="ARBA00022837"/>
    </source>
</evidence>
<dbReference type="GO" id="GO:0005509">
    <property type="term" value="F:calcium ion binding"/>
    <property type="evidence" value="ECO:0007669"/>
    <property type="project" value="InterPro"/>
</dbReference>
<reference evidence="8" key="2">
    <citation type="journal article" date="2023" name="Science">
        <title>Genomic signatures of disease resistance in endangered staghorn corals.</title>
        <authorList>
            <person name="Vollmer S.V."/>
            <person name="Selwyn J.D."/>
            <person name="Despard B.A."/>
            <person name="Roesel C.L."/>
        </authorList>
    </citation>
    <scope>NUCLEOTIDE SEQUENCE</scope>
    <source>
        <strain evidence="8">K2</strain>
    </source>
</reference>
<feature type="domain" description="EF-hand" evidence="7">
    <location>
        <begin position="95"/>
        <end position="130"/>
    </location>
</feature>
<evidence type="ECO:0000259" key="7">
    <source>
        <dbReference type="PROSITE" id="PS50222"/>
    </source>
</evidence>
<evidence type="ECO:0000256" key="2">
    <source>
        <dbReference type="ARBA" id="ARBA00022723"/>
    </source>
</evidence>
<feature type="domain" description="EF-hand" evidence="7">
    <location>
        <begin position="141"/>
        <end position="176"/>
    </location>
</feature>
<feature type="coiled-coil region" evidence="6">
    <location>
        <begin position="249"/>
        <end position="290"/>
    </location>
</feature>
<dbReference type="EMBL" id="JARQWQ010000002">
    <property type="protein sequence ID" value="KAK2573269.1"/>
    <property type="molecule type" value="Genomic_DNA"/>
</dbReference>
<dbReference type="PROSITE" id="PS00018">
    <property type="entry name" value="EF_HAND_1"/>
    <property type="match status" value="3"/>
</dbReference>
<reference evidence="8" key="1">
    <citation type="journal article" date="2023" name="G3 (Bethesda)">
        <title>Whole genome assembly and annotation of the endangered Caribbean coral Acropora cervicornis.</title>
        <authorList>
            <person name="Selwyn J.D."/>
            <person name="Vollmer S.V."/>
        </authorList>
    </citation>
    <scope>NUCLEOTIDE SEQUENCE</scope>
    <source>
        <strain evidence="8">K2</strain>
    </source>
</reference>
<dbReference type="PANTHER" id="PTHR21694">
    <property type="entry name" value="COILED-COIL DOMAIN-CONTAINING PROTEIN 63"/>
    <property type="match status" value="1"/>
</dbReference>
<dbReference type="PROSITE" id="PS50222">
    <property type="entry name" value="EF_HAND_2"/>
    <property type="match status" value="3"/>
</dbReference>
<dbReference type="Proteomes" id="UP001249851">
    <property type="component" value="Unassembled WGS sequence"/>
</dbReference>
<dbReference type="AlphaFoldDB" id="A0AAD9R548"/>
<organism evidence="8 9">
    <name type="scientific">Acropora cervicornis</name>
    <name type="common">Staghorn coral</name>
    <dbReference type="NCBI Taxonomy" id="6130"/>
    <lineage>
        <taxon>Eukaryota</taxon>
        <taxon>Metazoa</taxon>
        <taxon>Cnidaria</taxon>
        <taxon>Anthozoa</taxon>
        <taxon>Hexacorallia</taxon>
        <taxon>Scleractinia</taxon>
        <taxon>Astrocoeniina</taxon>
        <taxon>Acroporidae</taxon>
        <taxon>Acropora</taxon>
    </lineage>
</organism>
<feature type="domain" description="EF-hand" evidence="7">
    <location>
        <begin position="59"/>
        <end position="94"/>
    </location>
</feature>
<dbReference type="CDD" id="cd00051">
    <property type="entry name" value="EFh"/>
    <property type="match status" value="2"/>
</dbReference>
<dbReference type="Pfam" id="PF21773">
    <property type="entry name" value="ODAD1_CC"/>
    <property type="match status" value="1"/>
</dbReference>
<dbReference type="Gene3D" id="1.10.238.10">
    <property type="entry name" value="EF-hand"/>
    <property type="match status" value="1"/>
</dbReference>
<dbReference type="FunFam" id="1.10.238.10:FF:000009">
    <property type="entry name" value="Visinin-like protein 1"/>
    <property type="match status" value="1"/>
</dbReference>
<comment type="caution">
    <text evidence="8">The sequence shown here is derived from an EMBL/GenBank/DDBJ whole genome shotgun (WGS) entry which is preliminary data.</text>
</comment>
<feature type="coiled-coil region" evidence="6">
    <location>
        <begin position="484"/>
        <end position="518"/>
    </location>
</feature>
<evidence type="ECO:0000313" key="9">
    <source>
        <dbReference type="Proteomes" id="UP001249851"/>
    </source>
</evidence>
<dbReference type="SUPFAM" id="SSF47473">
    <property type="entry name" value="EF-hand"/>
    <property type="match status" value="1"/>
</dbReference>
<evidence type="ECO:0000256" key="6">
    <source>
        <dbReference type="SAM" id="Coils"/>
    </source>
</evidence>
<dbReference type="InterPro" id="IPR011992">
    <property type="entry name" value="EF-hand-dom_pair"/>
</dbReference>
<evidence type="ECO:0000256" key="1">
    <source>
        <dbReference type="ARBA" id="ARBA00006049"/>
    </source>
</evidence>
<dbReference type="Pfam" id="PF13202">
    <property type="entry name" value="EF-hand_5"/>
    <property type="match status" value="1"/>
</dbReference>
<name>A0AAD9R548_ACRCE</name>
<dbReference type="Pfam" id="PF13499">
    <property type="entry name" value="EF-hand_7"/>
    <property type="match status" value="1"/>
</dbReference>
<dbReference type="InterPro" id="IPR002048">
    <property type="entry name" value="EF_hand_dom"/>
</dbReference>
<evidence type="ECO:0000313" key="8">
    <source>
        <dbReference type="EMBL" id="KAK2573269.1"/>
    </source>
</evidence>
<dbReference type="PANTHER" id="PTHR21694:SF18">
    <property type="entry name" value="COILED-COIL DOMAIN-CONTAINING PROTEIN 63"/>
    <property type="match status" value="1"/>
</dbReference>
<accession>A0AAD9R548</accession>
<dbReference type="InterPro" id="IPR051876">
    <property type="entry name" value="ODA-DC/CCD"/>
</dbReference>
<keyword evidence="2" id="KW-0479">Metal-binding</keyword>
<dbReference type="InterPro" id="IPR018247">
    <property type="entry name" value="EF_Hand_1_Ca_BS"/>
</dbReference>